<name>A0A077MF70_9MICO</name>
<dbReference type="STRING" id="1193518.BN13_80039"/>
<dbReference type="OrthoDB" id="10020312at2"/>
<evidence type="ECO:0000313" key="3">
    <source>
        <dbReference type="Proteomes" id="UP000035720"/>
    </source>
</evidence>
<evidence type="ECO:0000313" key="2">
    <source>
        <dbReference type="EMBL" id="CCI54670.1"/>
    </source>
</evidence>
<proteinExistence type="predicted"/>
<keyword evidence="3" id="KW-1185">Reference proteome</keyword>
<feature type="compositionally biased region" description="Low complexity" evidence="1">
    <location>
        <begin position="259"/>
        <end position="272"/>
    </location>
</feature>
<evidence type="ECO:0000256" key="1">
    <source>
        <dbReference type="SAM" id="MobiDB-lite"/>
    </source>
</evidence>
<accession>A0A077MF70</accession>
<feature type="region of interest" description="Disordered" evidence="1">
    <location>
        <begin position="248"/>
        <end position="279"/>
    </location>
</feature>
<dbReference type="Proteomes" id="UP000035720">
    <property type="component" value="Unassembled WGS sequence"/>
</dbReference>
<gene>
    <name evidence="2" type="ORF">BN13_80039</name>
</gene>
<dbReference type="RefSeq" id="WP_048544124.1">
    <property type="nucleotide sequence ID" value="NZ_HF571038.1"/>
</dbReference>
<feature type="region of interest" description="Disordered" evidence="1">
    <location>
        <begin position="301"/>
        <end position="324"/>
    </location>
</feature>
<organism evidence="2 3">
    <name type="scientific">Nostocoides jenkinsii Ben 74</name>
    <dbReference type="NCBI Taxonomy" id="1193518"/>
    <lineage>
        <taxon>Bacteria</taxon>
        <taxon>Bacillati</taxon>
        <taxon>Actinomycetota</taxon>
        <taxon>Actinomycetes</taxon>
        <taxon>Micrococcales</taxon>
        <taxon>Intrasporangiaceae</taxon>
        <taxon>Nostocoides</taxon>
    </lineage>
</organism>
<reference evidence="2 3" key="1">
    <citation type="journal article" date="2013" name="ISME J.">
        <title>A metabolic model for members of the genus Tetrasphaera involved in enhanced biological phosphorus removal.</title>
        <authorList>
            <person name="Kristiansen R."/>
            <person name="Nguyen H.T.T."/>
            <person name="Saunders A.M."/>
            <person name="Nielsen J.L."/>
            <person name="Wimmer R."/>
            <person name="Le V.Q."/>
            <person name="McIlroy S.J."/>
            <person name="Petrovski S."/>
            <person name="Seviour R.J."/>
            <person name="Calteau A."/>
            <person name="Nielsen K.L."/>
            <person name="Nielsen P.H."/>
        </authorList>
    </citation>
    <scope>NUCLEOTIDE SEQUENCE [LARGE SCALE GENOMIC DNA]</scope>
    <source>
        <strain evidence="2 3">Ben 74</strain>
    </source>
</reference>
<dbReference type="EMBL" id="CAJC01000194">
    <property type="protein sequence ID" value="CCI54670.1"/>
    <property type="molecule type" value="Genomic_DNA"/>
</dbReference>
<comment type="caution">
    <text evidence="2">The sequence shown here is derived from an EMBL/GenBank/DDBJ whole genome shotgun (WGS) entry which is preliminary data.</text>
</comment>
<dbReference type="AlphaFoldDB" id="A0A077MF70"/>
<protein>
    <submittedName>
        <fullName evidence="2">Uncharacterized protein</fullName>
    </submittedName>
</protein>
<sequence>MAINDVSTDLPLDSIVTFRGDDLSVRTRYGVTLKFSAGEIISVRDAAQAREEAAALREIEKWVGYAEADIARDLGYVSNAMKQAVTLGAGHPTFGARVVEIAKRALAIREAEPRREAEKWLGWAEEQVVDGLTSSRSLDEALRLCGAFPELADRLAALRGAVAANQEKRRATEPKTTLLAGLGTLGVPVRHRDAWVVFTKVLRRRVIDSDDPAVYGGHLLGFEGSRGYVVAYRDATLEEIANAEQARKSRPGCCGRSTASGRWRPAPSPARSRPTESVPNVRATRTGTTFWVSGPCMAAGSGSWSTRTTSGRCTGTARTATTGRPTMSAATSAGVFRAQTRWSPAFARFTTPEPGSDG</sequence>